<organism evidence="1 2">
    <name type="scientific">Streptomyces virginiae</name>
    <name type="common">Streptomyces cinnamonensis</name>
    <dbReference type="NCBI Taxonomy" id="1961"/>
    <lineage>
        <taxon>Bacteria</taxon>
        <taxon>Bacillati</taxon>
        <taxon>Actinomycetota</taxon>
        <taxon>Actinomycetes</taxon>
        <taxon>Kitasatosporales</taxon>
        <taxon>Streptomycetaceae</taxon>
        <taxon>Streptomyces</taxon>
    </lineage>
</organism>
<sequence length="108" mass="11554">MSPIVPSLPPHLVRLGFDYVLAVKAGDDVQAARLAPEVEQLSGLLPAIAELIVFPVTALSDDTEPCADSFALDEVGVIYLMAIREWATLLSDAEAEHEGDVLVVDGQR</sequence>
<protein>
    <submittedName>
        <fullName evidence="1">Uncharacterized protein</fullName>
    </submittedName>
</protein>
<dbReference type="EMBL" id="CP108090">
    <property type="protein sequence ID" value="WUQ17328.1"/>
    <property type="molecule type" value="Genomic_DNA"/>
</dbReference>
<keyword evidence="2" id="KW-1185">Reference proteome</keyword>
<name>A0ABZ1TNC4_STRVG</name>
<accession>A0ABZ1TNC4</accession>
<dbReference type="Proteomes" id="UP001432039">
    <property type="component" value="Chromosome"/>
</dbReference>
<proteinExistence type="predicted"/>
<dbReference type="RefSeq" id="WP_328965549.1">
    <property type="nucleotide sequence ID" value="NZ_CP108090.1"/>
</dbReference>
<evidence type="ECO:0000313" key="1">
    <source>
        <dbReference type="EMBL" id="WUQ17328.1"/>
    </source>
</evidence>
<gene>
    <name evidence="1" type="ORF">OG517_41415</name>
</gene>
<reference evidence="1" key="1">
    <citation type="submission" date="2022-10" db="EMBL/GenBank/DDBJ databases">
        <title>The complete genomes of actinobacterial strains from the NBC collection.</title>
        <authorList>
            <person name="Joergensen T.S."/>
            <person name="Alvarez Arevalo M."/>
            <person name="Sterndorff E.B."/>
            <person name="Faurdal D."/>
            <person name="Vuksanovic O."/>
            <person name="Mourched A.-S."/>
            <person name="Charusanti P."/>
            <person name="Shaw S."/>
            <person name="Blin K."/>
            <person name="Weber T."/>
        </authorList>
    </citation>
    <scope>NUCLEOTIDE SEQUENCE</scope>
    <source>
        <strain evidence="1">NBC_00248</strain>
    </source>
</reference>
<evidence type="ECO:0000313" key="2">
    <source>
        <dbReference type="Proteomes" id="UP001432039"/>
    </source>
</evidence>